<accession>A0A0R3VZH1</accession>
<keyword evidence="3" id="KW-1185">Reference proteome</keyword>
<name>A0A0R3VZH1_TAEAS</name>
<reference evidence="4" key="1">
    <citation type="submission" date="2017-02" db="UniProtKB">
        <authorList>
            <consortium name="WormBaseParasite"/>
        </authorList>
    </citation>
    <scope>IDENTIFICATION</scope>
</reference>
<reference evidence="2 3" key="2">
    <citation type="submission" date="2018-11" db="EMBL/GenBank/DDBJ databases">
        <authorList>
            <consortium name="Pathogen Informatics"/>
        </authorList>
    </citation>
    <scope>NUCLEOTIDE SEQUENCE [LARGE SCALE GENOMIC DNA]</scope>
</reference>
<sequence length="96" mass="10350">MFGGICDEHDEYMGTTKLVSFSQTPSTVNTSLRHANPTGVVRVSQTHSEGCRKLTTDAQTEDKHALSPHPPPSLPSFFPSQANETATDAVYAFVIG</sequence>
<gene>
    <name evidence="2" type="ORF">TASK_LOCUS2816</name>
</gene>
<evidence type="ECO:0000313" key="2">
    <source>
        <dbReference type="EMBL" id="VDK26253.1"/>
    </source>
</evidence>
<dbReference type="EMBL" id="UYRS01003260">
    <property type="protein sequence ID" value="VDK26253.1"/>
    <property type="molecule type" value="Genomic_DNA"/>
</dbReference>
<proteinExistence type="predicted"/>
<evidence type="ECO:0000313" key="4">
    <source>
        <dbReference type="WBParaSite" id="TASK_0000281501-mRNA-1"/>
    </source>
</evidence>
<protein>
    <submittedName>
        <fullName evidence="2 4">Uncharacterized protein</fullName>
    </submittedName>
</protein>
<feature type="region of interest" description="Disordered" evidence="1">
    <location>
        <begin position="42"/>
        <end position="80"/>
    </location>
</feature>
<organism evidence="4">
    <name type="scientific">Taenia asiatica</name>
    <name type="common">Asian tapeworm</name>
    <dbReference type="NCBI Taxonomy" id="60517"/>
    <lineage>
        <taxon>Eukaryota</taxon>
        <taxon>Metazoa</taxon>
        <taxon>Spiralia</taxon>
        <taxon>Lophotrochozoa</taxon>
        <taxon>Platyhelminthes</taxon>
        <taxon>Cestoda</taxon>
        <taxon>Eucestoda</taxon>
        <taxon>Cyclophyllidea</taxon>
        <taxon>Taeniidae</taxon>
        <taxon>Taenia</taxon>
    </lineage>
</organism>
<evidence type="ECO:0000256" key="1">
    <source>
        <dbReference type="SAM" id="MobiDB-lite"/>
    </source>
</evidence>
<dbReference type="Proteomes" id="UP000282613">
    <property type="component" value="Unassembled WGS sequence"/>
</dbReference>
<feature type="compositionally biased region" description="Basic and acidic residues" evidence="1">
    <location>
        <begin position="49"/>
        <end position="65"/>
    </location>
</feature>
<dbReference type="AlphaFoldDB" id="A0A0R3VZH1"/>
<evidence type="ECO:0000313" key="3">
    <source>
        <dbReference type="Proteomes" id="UP000282613"/>
    </source>
</evidence>
<dbReference type="WBParaSite" id="TASK_0000281501-mRNA-1">
    <property type="protein sequence ID" value="TASK_0000281501-mRNA-1"/>
    <property type="gene ID" value="TASK_0000281501"/>
</dbReference>